<dbReference type="AlphaFoldDB" id="A0A542DLY2"/>
<reference evidence="2 3" key="1">
    <citation type="submission" date="2019-06" db="EMBL/GenBank/DDBJ databases">
        <title>Sequencing the genomes of 1000 actinobacteria strains.</title>
        <authorList>
            <person name="Klenk H.-P."/>
        </authorList>
    </citation>
    <scope>NUCLEOTIDE SEQUENCE [LARGE SCALE GENOMIC DNA]</scope>
    <source>
        <strain evidence="2 3">DSM 45679</strain>
    </source>
</reference>
<dbReference type="EMBL" id="VFML01000001">
    <property type="protein sequence ID" value="TQJ04102.1"/>
    <property type="molecule type" value="Genomic_DNA"/>
</dbReference>
<keyword evidence="1" id="KW-0812">Transmembrane</keyword>
<feature type="transmembrane region" description="Helical" evidence="1">
    <location>
        <begin position="72"/>
        <end position="90"/>
    </location>
</feature>
<evidence type="ECO:0000313" key="3">
    <source>
        <dbReference type="Proteomes" id="UP000320876"/>
    </source>
</evidence>
<keyword evidence="3" id="KW-1185">Reference proteome</keyword>
<dbReference type="OrthoDB" id="3627982at2"/>
<organism evidence="2 3">
    <name type="scientific">Amycolatopsis cihanbeyliensis</name>
    <dbReference type="NCBI Taxonomy" id="1128664"/>
    <lineage>
        <taxon>Bacteria</taxon>
        <taxon>Bacillati</taxon>
        <taxon>Actinomycetota</taxon>
        <taxon>Actinomycetes</taxon>
        <taxon>Pseudonocardiales</taxon>
        <taxon>Pseudonocardiaceae</taxon>
        <taxon>Amycolatopsis</taxon>
    </lineage>
</organism>
<dbReference type="Proteomes" id="UP000320876">
    <property type="component" value="Unassembled WGS sequence"/>
</dbReference>
<accession>A0A542DLY2</accession>
<name>A0A542DLY2_AMYCI</name>
<dbReference type="RefSeq" id="WP_141999824.1">
    <property type="nucleotide sequence ID" value="NZ_VFML01000001.1"/>
</dbReference>
<keyword evidence="1" id="KW-1133">Transmembrane helix</keyword>
<gene>
    <name evidence="2" type="ORF">FB471_3883</name>
</gene>
<evidence type="ECO:0000256" key="1">
    <source>
        <dbReference type="SAM" id="Phobius"/>
    </source>
</evidence>
<keyword evidence="1" id="KW-0472">Membrane</keyword>
<feature type="transmembrane region" description="Helical" evidence="1">
    <location>
        <begin position="45"/>
        <end position="66"/>
    </location>
</feature>
<protein>
    <submittedName>
        <fullName evidence="2">Uncharacterized protein</fullName>
    </submittedName>
</protein>
<evidence type="ECO:0000313" key="2">
    <source>
        <dbReference type="EMBL" id="TQJ04102.1"/>
    </source>
</evidence>
<proteinExistence type="predicted"/>
<comment type="caution">
    <text evidence="2">The sequence shown here is derived from an EMBL/GenBank/DDBJ whole genome shotgun (WGS) entry which is preliminary data.</text>
</comment>
<sequence length="202" mass="22929">MSSKRERPGKTTWVRMADHGWVAVHELRDGIGLLPDPYVWYRQQLLFGIPFVLCVVVPLAILWMALAEPSGAGLAVIIVFAGVQGLLLTVSQLAGRRAQNELWAQRGAQPRQRLIFGPLSPWHRLHTVAEMRRNLATRGFTEPVLRARSIAQARVLRHGWTVEVTLRTTKGNEVTLVRRHPLGQRRFLRILRRVLGHKIEPA</sequence>